<dbReference type="GO" id="GO:0016491">
    <property type="term" value="F:oxidoreductase activity"/>
    <property type="evidence" value="ECO:0007669"/>
    <property type="project" value="UniProtKB-KW"/>
</dbReference>
<dbReference type="RefSeq" id="WP_054290504.1">
    <property type="nucleotide sequence ID" value="NZ_CP012752.1"/>
</dbReference>
<evidence type="ECO:0000313" key="14">
    <source>
        <dbReference type="Proteomes" id="UP000063699"/>
    </source>
</evidence>
<feature type="domain" description="Plastocyanin-like" evidence="11">
    <location>
        <begin position="520"/>
        <end position="650"/>
    </location>
</feature>
<dbReference type="EMBL" id="CP012752">
    <property type="protein sequence ID" value="ALG08597.1"/>
    <property type="molecule type" value="Genomic_DNA"/>
</dbReference>
<sequence length="690" mass="75782">MTTPDENKRTWSRRRLLAGTAAAGVVIPTVLPSGPLPALAKLVAGDAAPEVAVPEAAGARIIDVSVQSAPIPGRVKRVGFQQQPRHPHPIEPFRDPLPILRTLRPSPGEVGEITVRMRTAKAKLHSQLPPTTIWGYEGGVHGPVIEARRGRRLRVRWANELTGKMPLLAVAPMIRAADPPLWDRPGRDGAPLLEDVSNLPPWVVVHLHGAETGQGNDGWPEAGISPGDVQVAEYANNQRATMLWYHDHAMPISRWTTIAGLSGLYVIRDRNDDALPSGRYEIPLVLCDRNFDLDGQGRLTGNQLYKTVLYTTDPEIQATSFSGPFTSVNGVIWPYADVEPTWYRLRLANVANVRPYNLRLVFENGDPVPAGVVRLVGTDGGLLPAPVAQDGPLYLAAAERADLLVDFGAVRGKRVRLVNTDYDPGPWPEVMEFRVGGRSGGHYRVPSKLDSSFPQPPKLDKAPHRMIVFPPLGTGQIEQWEMTEIPAPPPGQLPIDGIVQVKGEDGKVRTYQRVARHFGDPVKFMVETGAWEKWSWLNLDVAGWPHPQHIHATHFKVQSRHEYNVADKFGFIRDDKGRTVGGGTVAPVEFVSAETLTGVEGGWKDVVQVDNTQLVTVAAHFGYSGRFLHHCHMRDHEDMGMMRPFVVMPAEVMKIEMRGGHPMAHPEPAAAKAAPPKPDGPARHTHGGHR</sequence>
<dbReference type="Gene3D" id="2.60.40.420">
    <property type="entry name" value="Cupredoxins - blue copper proteins"/>
    <property type="match status" value="3"/>
</dbReference>
<dbReference type="InterPro" id="IPR045087">
    <property type="entry name" value="Cu-oxidase_fam"/>
</dbReference>
<name>A0A0N9HZ18_9PSEU</name>
<evidence type="ECO:0000256" key="8">
    <source>
        <dbReference type="ARBA" id="ARBA00043090"/>
    </source>
</evidence>
<keyword evidence="4" id="KW-0560">Oxidoreductase</keyword>
<reference evidence="13 14" key="1">
    <citation type="submission" date="2015-07" db="EMBL/GenBank/DDBJ databases">
        <title>Genome sequencing of Kibdelosporangium phytohabitans.</title>
        <authorList>
            <person name="Qin S."/>
            <person name="Xing K."/>
        </authorList>
    </citation>
    <scope>NUCLEOTIDE SEQUENCE [LARGE SCALE GENOMIC DNA]</scope>
    <source>
        <strain evidence="13 14">KLBMP1111</strain>
    </source>
</reference>
<evidence type="ECO:0000256" key="7">
    <source>
        <dbReference type="ARBA" id="ARBA00042896"/>
    </source>
</evidence>
<protein>
    <recommendedName>
        <fullName evidence="6">Multicopper oxidase CueO</fullName>
        <ecNumber evidence="5">1.16.3.4</ecNumber>
    </recommendedName>
    <alternativeName>
        <fullName evidence="7">Copper efflux oxidase</fullName>
    </alternativeName>
    <alternativeName>
        <fullName evidence="8">Cuprous oxidase</fullName>
    </alternativeName>
</protein>
<dbReference type="InterPro" id="IPR011706">
    <property type="entry name" value="Cu-oxidase_C"/>
</dbReference>
<dbReference type="InterPro" id="IPR008972">
    <property type="entry name" value="Cupredoxin"/>
</dbReference>
<accession>A0A0N9HZ18</accession>
<evidence type="ECO:0000256" key="10">
    <source>
        <dbReference type="SAM" id="MobiDB-lite"/>
    </source>
</evidence>
<gene>
    <name evidence="13" type="ORF">AOZ06_18215</name>
</gene>
<dbReference type="PROSITE" id="PS51318">
    <property type="entry name" value="TAT"/>
    <property type="match status" value="1"/>
</dbReference>
<evidence type="ECO:0000256" key="3">
    <source>
        <dbReference type="ARBA" id="ARBA00022723"/>
    </source>
</evidence>
<dbReference type="KEGG" id="kphy:AOZ06_18215"/>
<keyword evidence="3" id="KW-0479">Metal-binding</keyword>
<dbReference type="OrthoDB" id="345021at2"/>
<evidence type="ECO:0000256" key="6">
    <source>
        <dbReference type="ARBA" id="ARBA00041027"/>
    </source>
</evidence>
<evidence type="ECO:0000259" key="12">
    <source>
        <dbReference type="Pfam" id="PF07732"/>
    </source>
</evidence>
<comment type="similarity">
    <text evidence="1">Belongs to the multicopper oxidase family.</text>
</comment>
<evidence type="ECO:0000256" key="1">
    <source>
        <dbReference type="ARBA" id="ARBA00010609"/>
    </source>
</evidence>
<comment type="subunit">
    <text evidence="2">Monomer.</text>
</comment>
<dbReference type="InterPro" id="IPR006311">
    <property type="entry name" value="TAT_signal"/>
</dbReference>
<evidence type="ECO:0000259" key="11">
    <source>
        <dbReference type="Pfam" id="PF07731"/>
    </source>
</evidence>
<dbReference type="SUPFAM" id="SSF49503">
    <property type="entry name" value="Cupredoxins"/>
    <property type="match status" value="2"/>
</dbReference>
<dbReference type="EC" id="1.16.3.4" evidence="5"/>
<dbReference type="STRING" id="860235.AOZ06_18215"/>
<dbReference type="PANTHER" id="PTHR48267">
    <property type="entry name" value="CUPREDOXIN SUPERFAMILY PROTEIN"/>
    <property type="match status" value="1"/>
</dbReference>
<dbReference type="AlphaFoldDB" id="A0A0N9HZ18"/>
<keyword evidence="14" id="KW-1185">Reference proteome</keyword>
<dbReference type="InterPro" id="IPR002355">
    <property type="entry name" value="Cu_oxidase_Cu_BS"/>
</dbReference>
<dbReference type="Pfam" id="PF07731">
    <property type="entry name" value="Cu-oxidase_2"/>
    <property type="match status" value="1"/>
</dbReference>
<evidence type="ECO:0000256" key="9">
    <source>
        <dbReference type="ARBA" id="ARBA00048092"/>
    </source>
</evidence>
<evidence type="ECO:0000256" key="2">
    <source>
        <dbReference type="ARBA" id="ARBA00011245"/>
    </source>
</evidence>
<evidence type="ECO:0000256" key="4">
    <source>
        <dbReference type="ARBA" id="ARBA00023002"/>
    </source>
</evidence>
<comment type="catalytic activity">
    <reaction evidence="9">
        <text>4 Cu(+) + O2 + 4 H(+) = 4 Cu(2+) + 2 H2O</text>
        <dbReference type="Rhea" id="RHEA:30083"/>
        <dbReference type="ChEBI" id="CHEBI:15377"/>
        <dbReference type="ChEBI" id="CHEBI:15378"/>
        <dbReference type="ChEBI" id="CHEBI:15379"/>
        <dbReference type="ChEBI" id="CHEBI:29036"/>
        <dbReference type="ChEBI" id="CHEBI:49552"/>
        <dbReference type="EC" id="1.16.3.4"/>
    </reaction>
    <physiologicalReaction direction="left-to-right" evidence="9">
        <dbReference type="Rhea" id="RHEA:30084"/>
    </physiologicalReaction>
</comment>
<organism evidence="13 14">
    <name type="scientific">Kibdelosporangium phytohabitans</name>
    <dbReference type="NCBI Taxonomy" id="860235"/>
    <lineage>
        <taxon>Bacteria</taxon>
        <taxon>Bacillati</taxon>
        <taxon>Actinomycetota</taxon>
        <taxon>Actinomycetes</taxon>
        <taxon>Pseudonocardiales</taxon>
        <taxon>Pseudonocardiaceae</taxon>
        <taxon>Kibdelosporangium</taxon>
    </lineage>
</organism>
<feature type="region of interest" description="Disordered" evidence="10">
    <location>
        <begin position="660"/>
        <end position="690"/>
    </location>
</feature>
<proteinExistence type="inferred from homology"/>
<feature type="domain" description="Plastocyanin-like" evidence="12">
    <location>
        <begin position="200"/>
        <end position="271"/>
    </location>
</feature>
<evidence type="ECO:0000256" key="5">
    <source>
        <dbReference type="ARBA" id="ARBA00038978"/>
    </source>
</evidence>
<feature type="compositionally biased region" description="Low complexity" evidence="10">
    <location>
        <begin position="662"/>
        <end position="674"/>
    </location>
</feature>
<dbReference type="Pfam" id="PF07732">
    <property type="entry name" value="Cu-oxidase_3"/>
    <property type="match status" value="1"/>
</dbReference>
<dbReference type="Proteomes" id="UP000063699">
    <property type="component" value="Chromosome"/>
</dbReference>
<dbReference type="InterPro" id="IPR011707">
    <property type="entry name" value="Cu-oxidase-like_N"/>
</dbReference>
<dbReference type="GO" id="GO:0005507">
    <property type="term" value="F:copper ion binding"/>
    <property type="evidence" value="ECO:0007669"/>
    <property type="project" value="InterPro"/>
</dbReference>
<evidence type="ECO:0000313" key="13">
    <source>
        <dbReference type="EMBL" id="ALG08597.1"/>
    </source>
</evidence>
<dbReference type="PROSITE" id="PS00080">
    <property type="entry name" value="MULTICOPPER_OXIDASE2"/>
    <property type="match status" value="1"/>
</dbReference>
<dbReference type="PANTHER" id="PTHR48267:SF1">
    <property type="entry name" value="BILIRUBIN OXIDASE"/>
    <property type="match status" value="1"/>
</dbReference>